<evidence type="ECO:0000259" key="6">
    <source>
        <dbReference type="Pfam" id="PF10502"/>
    </source>
</evidence>
<dbReference type="CDD" id="cd06530">
    <property type="entry name" value="S26_SPase_I"/>
    <property type="match status" value="1"/>
</dbReference>
<keyword evidence="4" id="KW-0378">Hydrolase</keyword>
<dbReference type="EC" id="3.4.21.89" evidence="4"/>
<dbReference type="GO" id="GO:0006465">
    <property type="term" value="P:signal peptide processing"/>
    <property type="evidence" value="ECO:0007669"/>
    <property type="project" value="InterPro"/>
</dbReference>
<gene>
    <name evidence="7" type="ORF">STRAU_0662</name>
</gene>
<keyword evidence="4" id="KW-0645">Protease</keyword>
<organism evidence="7 8">
    <name type="scientific">Streptomyces aurantiacus JA 4570</name>
    <dbReference type="NCBI Taxonomy" id="1286094"/>
    <lineage>
        <taxon>Bacteria</taxon>
        <taxon>Bacillati</taxon>
        <taxon>Actinomycetota</taxon>
        <taxon>Actinomycetes</taxon>
        <taxon>Kitasatosporales</taxon>
        <taxon>Streptomycetaceae</taxon>
        <taxon>Streptomyces</taxon>
        <taxon>Streptomyces aurantiacus group</taxon>
    </lineage>
</organism>
<evidence type="ECO:0000313" key="8">
    <source>
        <dbReference type="Proteomes" id="UP000014629"/>
    </source>
</evidence>
<proteinExistence type="inferred from homology"/>
<dbReference type="Pfam" id="PF10502">
    <property type="entry name" value="Peptidase_S26"/>
    <property type="match status" value="1"/>
</dbReference>
<comment type="subcellular location">
    <subcellularLocation>
        <location evidence="1">Cell membrane</location>
        <topology evidence="1">Single-pass type II membrane protein</topology>
    </subcellularLocation>
    <subcellularLocation>
        <location evidence="4">Membrane</location>
        <topology evidence="4">Single-pass type II membrane protein</topology>
    </subcellularLocation>
</comment>
<evidence type="ECO:0000256" key="1">
    <source>
        <dbReference type="ARBA" id="ARBA00004401"/>
    </source>
</evidence>
<dbReference type="NCBIfam" id="TIGR02227">
    <property type="entry name" value="sigpep_I_bact"/>
    <property type="match status" value="1"/>
</dbReference>
<dbReference type="Proteomes" id="UP000014629">
    <property type="component" value="Unassembled WGS sequence"/>
</dbReference>
<dbReference type="PANTHER" id="PTHR43390:SF1">
    <property type="entry name" value="CHLOROPLAST PROCESSING PEPTIDASE"/>
    <property type="match status" value="1"/>
</dbReference>
<feature type="active site" evidence="3">
    <location>
        <position position="91"/>
    </location>
</feature>
<dbReference type="InterPro" id="IPR000223">
    <property type="entry name" value="Pept_S26A_signal_pept_1"/>
</dbReference>
<dbReference type="RefSeq" id="WP_016638795.1">
    <property type="nucleotide sequence ID" value="NZ_AOPZ01000021.1"/>
</dbReference>
<evidence type="ECO:0000256" key="2">
    <source>
        <dbReference type="ARBA" id="ARBA00009370"/>
    </source>
</evidence>
<dbReference type="OrthoDB" id="9815782at2"/>
<keyword evidence="4" id="KW-0812">Transmembrane</keyword>
<feature type="region of interest" description="Disordered" evidence="5">
    <location>
        <begin position="237"/>
        <end position="258"/>
    </location>
</feature>
<dbReference type="PANTHER" id="PTHR43390">
    <property type="entry name" value="SIGNAL PEPTIDASE I"/>
    <property type="match status" value="1"/>
</dbReference>
<dbReference type="InterPro" id="IPR019533">
    <property type="entry name" value="Peptidase_S26"/>
</dbReference>
<dbReference type="PROSITE" id="PS51257">
    <property type="entry name" value="PROKAR_LIPOPROTEIN"/>
    <property type="match status" value="1"/>
</dbReference>
<accession>S4A672</accession>
<dbReference type="AlphaFoldDB" id="S4A672"/>
<evidence type="ECO:0000256" key="3">
    <source>
        <dbReference type="PIRSR" id="PIRSR600223-1"/>
    </source>
</evidence>
<keyword evidence="4" id="KW-0472">Membrane</keyword>
<comment type="catalytic activity">
    <reaction evidence="4">
        <text>Cleavage of hydrophobic, N-terminal signal or leader sequences from secreted and periplasmic proteins.</text>
        <dbReference type="EC" id="3.4.21.89"/>
    </reaction>
</comment>
<feature type="transmembrane region" description="Helical" evidence="4">
    <location>
        <begin position="206"/>
        <end position="226"/>
    </location>
</feature>
<comment type="similarity">
    <text evidence="2 4">Belongs to the peptidase S26 family.</text>
</comment>
<dbReference type="PRINTS" id="PR00727">
    <property type="entry name" value="LEADERPTASE"/>
</dbReference>
<keyword evidence="8" id="KW-1185">Reference proteome</keyword>
<evidence type="ECO:0000256" key="4">
    <source>
        <dbReference type="RuleBase" id="RU362042"/>
    </source>
</evidence>
<protein>
    <recommendedName>
        <fullName evidence="4">Signal peptidase I</fullName>
        <ecNumber evidence="4">3.4.21.89</ecNumber>
    </recommendedName>
</protein>
<sequence length="258" mass="26317">MSTTRRTDEGHGRLGSTLSGVAVALGCVLFLGGFVWGALVYQPYTVPTGSMTPTIGAGDRVLAQRIDGDDVRRGDVIVFRQQTWGDLPMVKRVVGVGGDKVACCTGGKLTVNGKQIDEPYLPKGGGASATGIKETAVPEGRLFLLGDERSGSMDSSVHLQDADGGTVPRSAVKGRVDAVAWPLDGMLDRTTAFDDLPGGTSDPGPLRLQLAAVVAGAVLILGGAAYGPIAKRARRRAGQTGNAGGGRSSGTTEAAGVG</sequence>
<dbReference type="GO" id="GO:0009003">
    <property type="term" value="F:signal peptidase activity"/>
    <property type="evidence" value="ECO:0007669"/>
    <property type="project" value="UniProtKB-EC"/>
</dbReference>
<evidence type="ECO:0000256" key="5">
    <source>
        <dbReference type="SAM" id="MobiDB-lite"/>
    </source>
</evidence>
<dbReference type="GO" id="GO:0005886">
    <property type="term" value="C:plasma membrane"/>
    <property type="evidence" value="ECO:0007669"/>
    <property type="project" value="UniProtKB-SubCell"/>
</dbReference>
<feature type="transmembrane region" description="Helical" evidence="4">
    <location>
        <begin position="21"/>
        <end position="41"/>
    </location>
</feature>
<keyword evidence="4" id="KW-1133">Transmembrane helix</keyword>
<dbReference type="GO" id="GO:0004252">
    <property type="term" value="F:serine-type endopeptidase activity"/>
    <property type="evidence" value="ECO:0007669"/>
    <property type="project" value="InterPro"/>
</dbReference>
<evidence type="ECO:0000313" key="7">
    <source>
        <dbReference type="EMBL" id="EPH46270.1"/>
    </source>
</evidence>
<reference evidence="7 8" key="1">
    <citation type="submission" date="2013-02" db="EMBL/GenBank/DDBJ databases">
        <title>Draft Genome Sequence of Streptomyces aurantiacus, Which Produces Setomimycin.</title>
        <authorList>
            <person name="Gruening B.A."/>
            <person name="Praeg A."/>
            <person name="Erxleben A."/>
            <person name="Guenther S."/>
            <person name="Mueller M."/>
        </authorList>
    </citation>
    <scope>NUCLEOTIDE SEQUENCE [LARGE SCALE GENOMIC DNA]</scope>
    <source>
        <strain evidence="7 8">JA 4570</strain>
    </source>
</reference>
<feature type="active site" evidence="3">
    <location>
        <position position="50"/>
    </location>
</feature>
<dbReference type="Gene3D" id="2.10.109.10">
    <property type="entry name" value="Umud Fragment, subunit A"/>
    <property type="match status" value="1"/>
</dbReference>
<dbReference type="SUPFAM" id="SSF51306">
    <property type="entry name" value="LexA/Signal peptidase"/>
    <property type="match status" value="1"/>
</dbReference>
<comment type="caution">
    <text evidence="4">Lacks conserved residue(s) required for the propagation of feature annotation.</text>
</comment>
<dbReference type="EMBL" id="AOPZ01000021">
    <property type="protein sequence ID" value="EPH46270.1"/>
    <property type="molecule type" value="Genomic_DNA"/>
</dbReference>
<name>S4A672_9ACTN</name>
<comment type="caution">
    <text evidence="7">The sequence shown here is derived from an EMBL/GenBank/DDBJ whole genome shotgun (WGS) entry which is preliminary data.</text>
</comment>
<dbReference type="PATRIC" id="fig|1286094.4.peg.645"/>
<dbReference type="InterPro" id="IPR036286">
    <property type="entry name" value="LexA/Signal_pep-like_sf"/>
</dbReference>
<feature type="domain" description="Peptidase S26" evidence="6">
    <location>
        <begin position="27"/>
        <end position="181"/>
    </location>
</feature>